<evidence type="ECO:0000313" key="5">
    <source>
        <dbReference type="Proteomes" id="UP000055060"/>
    </source>
</evidence>
<accession>A0A0S7BFZ4</accession>
<dbReference type="Gene3D" id="3.40.1440.10">
    <property type="entry name" value="GIY-YIG endonuclease"/>
    <property type="match status" value="1"/>
</dbReference>
<evidence type="ECO:0000259" key="3">
    <source>
        <dbReference type="PROSITE" id="PS50164"/>
    </source>
</evidence>
<feature type="domain" description="GIY-YIG" evidence="3">
    <location>
        <begin position="1"/>
        <end position="77"/>
    </location>
</feature>
<proteinExistence type="inferred from homology"/>
<dbReference type="AlphaFoldDB" id="A0A0S7BFZ4"/>
<dbReference type="Pfam" id="PF01541">
    <property type="entry name" value="GIY-YIG"/>
    <property type="match status" value="1"/>
</dbReference>
<dbReference type="InterPro" id="IPR050190">
    <property type="entry name" value="UPF0213_domain"/>
</dbReference>
<evidence type="ECO:0000256" key="2">
    <source>
        <dbReference type="SAM" id="MobiDB-lite"/>
    </source>
</evidence>
<keyword evidence="5" id="KW-1185">Reference proteome</keyword>
<feature type="region of interest" description="Disordered" evidence="2">
    <location>
        <begin position="71"/>
        <end position="92"/>
    </location>
</feature>
<sequence>MAFFCYIVECADGSFYTGWATDPVRRARQHNRGKGARYTRLHRPVRLVYIEEQPDVSSALKRERALKSLSHAQKKALVERSPLPEAGPGEGE</sequence>
<keyword evidence="4" id="KW-0255">Endonuclease</keyword>
<dbReference type="InterPro" id="IPR035901">
    <property type="entry name" value="GIY-YIG_endonuc_sf"/>
</dbReference>
<dbReference type="SUPFAM" id="SSF82771">
    <property type="entry name" value="GIY-YIG endonuclease"/>
    <property type="match status" value="1"/>
</dbReference>
<organism evidence="4">
    <name type="scientific">Longilinea arvoryzae</name>
    <dbReference type="NCBI Taxonomy" id="360412"/>
    <lineage>
        <taxon>Bacteria</taxon>
        <taxon>Bacillati</taxon>
        <taxon>Chloroflexota</taxon>
        <taxon>Anaerolineae</taxon>
        <taxon>Anaerolineales</taxon>
        <taxon>Anaerolineaceae</taxon>
        <taxon>Longilinea</taxon>
    </lineage>
</organism>
<dbReference type="CDD" id="cd10456">
    <property type="entry name" value="GIY-YIG_UPF0213"/>
    <property type="match status" value="1"/>
</dbReference>
<dbReference type="Proteomes" id="UP000055060">
    <property type="component" value="Unassembled WGS sequence"/>
</dbReference>
<evidence type="ECO:0000256" key="1">
    <source>
        <dbReference type="ARBA" id="ARBA00007435"/>
    </source>
</evidence>
<keyword evidence="4" id="KW-0378">Hydrolase</keyword>
<gene>
    <name evidence="4" type="ORF">LARV_01683</name>
</gene>
<comment type="similarity">
    <text evidence="1">Belongs to the UPF0213 family.</text>
</comment>
<dbReference type="PANTHER" id="PTHR34477">
    <property type="entry name" value="UPF0213 PROTEIN YHBQ"/>
    <property type="match status" value="1"/>
</dbReference>
<dbReference type="InterPro" id="IPR000305">
    <property type="entry name" value="GIY-YIG_endonuc"/>
</dbReference>
<dbReference type="PROSITE" id="PS50164">
    <property type="entry name" value="GIY_YIG"/>
    <property type="match status" value="1"/>
</dbReference>
<keyword evidence="4" id="KW-0540">Nuclease</keyword>
<dbReference type="OrthoDB" id="9807770at2"/>
<name>A0A0S7BFZ4_9CHLR</name>
<protein>
    <submittedName>
        <fullName evidence="4">Predicted endonuclease containing a URI domain</fullName>
    </submittedName>
</protein>
<dbReference type="EMBL" id="DF967972">
    <property type="protein sequence ID" value="GAP13924.1"/>
    <property type="molecule type" value="Genomic_DNA"/>
</dbReference>
<evidence type="ECO:0000313" key="4">
    <source>
        <dbReference type="EMBL" id="GAP13924.1"/>
    </source>
</evidence>
<dbReference type="RefSeq" id="WP_075073221.1">
    <property type="nucleotide sequence ID" value="NZ_DF967972.1"/>
</dbReference>
<dbReference type="GO" id="GO:0004519">
    <property type="term" value="F:endonuclease activity"/>
    <property type="evidence" value="ECO:0007669"/>
    <property type="project" value="UniProtKB-KW"/>
</dbReference>
<dbReference type="PANTHER" id="PTHR34477:SF1">
    <property type="entry name" value="UPF0213 PROTEIN YHBQ"/>
    <property type="match status" value="1"/>
</dbReference>
<reference evidence="4" key="1">
    <citation type="submission" date="2015-07" db="EMBL/GenBank/DDBJ databases">
        <title>Draft Genome Sequences of Anaerolinea thermolimosa IMO-1, Bellilinea caldifistulae GOMI-1, Leptolinea tardivitalis YMTK-2, Levilinea saccharolytica KIBI-1,Longilinea arvoryzae KOME-1, Previously Described as Members of the Anaerolineaceae (Chloroflexi).</title>
        <authorList>
            <person name="Sekiguchi Y."/>
            <person name="Ohashi A."/>
            <person name="Matsuura N."/>
            <person name="Tourlousse M.D."/>
        </authorList>
    </citation>
    <scope>NUCLEOTIDE SEQUENCE [LARGE SCALE GENOMIC DNA]</scope>
    <source>
        <strain evidence="4">KOME-1</strain>
    </source>
</reference>
<dbReference type="STRING" id="360412.LARV_01683"/>